<dbReference type="EMBL" id="JANJYJ010000005">
    <property type="protein sequence ID" value="KAK3212527.1"/>
    <property type="molecule type" value="Genomic_DNA"/>
</dbReference>
<gene>
    <name evidence="1" type="ORF">Dsin_017233</name>
</gene>
<proteinExistence type="predicted"/>
<evidence type="ECO:0000313" key="1">
    <source>
        <dbReference type="EMBL" id="KAK3212527.1"/>
    </source>
</evidence>
<comment type="caution">
    <text evidence="1">The sequence shown here is derived from an EMBL/GenBank/DDBJ whole genome shotgun (WGS) entry which is preliminary data.</text>
</comment>
<organism evidence="1 2">
    <name type="scientific">Dipteronia sinensis</name>
    <dbReference type="NCBI Taxonomy" id="43782"/>
    <lineage>
        <taxon>Eukaryota</taxon>
        <taxon>Viridiplantae</taxon>
        <taxon>Streptophyta</taxon>
        <taxon>Embryophyta</taxon>
        <taxon>Tracheophyta</taxon>
        <taxon>Spermatophyta</taxon>
        <taxon>Magnoliopsida</taxon>
        <taxon>eudicotyledons</taxon>
        <taxon>Gunneridae</taxon>
        <taxon>Pentapetalae</taxon>
        <taxon>rosids</taxon>
        <taxon>malvids</taxon>
        <taxon>Sapindales</taxon>
        <taxon>Sapindaceae</taxon>
        <taxon>Hippocastanoideae</taxon>
        <taxon>Acereae</taxon>
        <taxon>Dipteronia</taxon>
    </lineage>
</organism>
<feature type="non-terminal residue" evidence="1">
    <location>
        <position position="109"/>
    </location>
</feature>
<name>A0AAE0E6H6_9ROSI</name>
<keyword evidence="2" id="KW-1185">Reference proteome</keyword>
<dbReference type="Proteomes" id="UP001281410">
    <property type="component" value="Unassembled WGS sequence"/>
</dbReference>
<protein>
    <submittedName>
        <fullName evidence="1">Uncharacterized protein</fullName>
    </submittedName>
</protein>
<sequence length="109" mass="12596">MESQNDTFNCYLMTQVGNSSGFQEIPAKERSEWKSRDFRSHLIMENEMKMGLMGIYKFLSSVFDADLSSFGLRVFAAFDSKKRFFQGSLDMLFFLDLVNKGSRSSDEIE</sequence>
<dbReference type="AlphaFoldDB" id="A0AAE0E6H6"/>
<evidence type="ECO:0000313" key="2">
    <source>
        <dbReference type="Proteomes" id="UP001281410"/>
    </source>
</evidence>
<reference evidence="1" key="1">
    <citation type="journal article" date="2023" name="Plant J.">
        <title>Genome sequences and population genomics provide insights into the demographic history, inbreeding, and mutation load of two 'living fossil' tree species of Dipteronia.</title>
        <authorList>
            <person name="Feng Y."/>
            <person name="Comes H.P."/>
            <person name="Chen J."/>
            <person name="Zhu S."/>
            <person name="Lu R."/>
            <person name="Zhang X."/>
            <person name="Li P."/>
            <person name="Qiu J."/>
            <person name="Olsen K.M."/>
            <person name="Qiu Y."/>
        </authorList>
    </citation>
    <scope>NUCLEOTIDE SEQUENCE</scope>
    <source>
        <strain evidence="1">NBL</strain>
    </source>
</reference>
<accession>A0AAE0E6H6</accession>